<dbReference type="AlphaFoldDB" id="A0A804L9Y1"/>
<name>A0A804L9Y1_MUSAM</name>
<accession>A0A804L9Y1</accession>
<organism evidence="1 2">
    <name type="scientific">Musa acuminata subsp. malaccensis</name>
    <name type="common">Wild banana</name>
    <name type="synonym">Musa malaccensis</name>
    <dbReference type="NCBI Taxonomy" id="214687"/>
    <lineage>
        <taxon>Eukaryota</taxon>
        <taxon>Viridiplantae</taxon>
        <taxon>Streptophyta</taxon>
        <taxon>Embryophyta</taxon>
        <taxon>Tracheophyta</taxon>
        <taxon>Spermatophyta</taxon>
        <taxon>Magnoliopsida</taxon>
        <taxon>Liliopsida</taxon>
        <taxon>Zingiberales</taxon>
        <taxon>Musaceae</taxon>
        <taxon>Musa</taxon>
    </lineage>
</organism>
<reference evidence="1" key="1">
    <citation type="submission" date="2021-05" db="UniProtKB">
        <authorList>
            <consortium name="EnsemblPlants"/>
        </authorList>
    </citation>
    <scope>IDENTIFICATION</scope>
    <source>
        <strain evidence="1">subsp. malaccensis</strain>
    </source>
</reference>
<evidence type="ECO:0000313" key="2">
    <source>
        <dbReference type="Proteomes" id="UP000012960"/>
    </source>
</evidence>
<protein>
    <submittedName>
        <fullName evidence="1">Uncharacterized protein</fullName>
    </submittedName>
</protein>
<evidence type="ECO:0000313" key="1">
    <source>
        <dbReference type="EnsemblPlants" id="Ma11_p20480.1"/>
    </source>
</evidence>
<keyword evidence="2" id="KW-1185">Reference proteome</keyword>
<sequence>MSERDYAFEMWRLLDLESSLINSLKLLDRMVCVKSGHYR</sequence>
<dbReference type="InParanoid" id="A0A804L9Y1"/>
<dbReference type="Gramene" id="Ma11_t20480.1">
    <property type="protein sequence ID" value="Ma11_p20480.1"/>
    <property type="gene ID" value="Ma11_g20480"/>
</dbReference>
<dbReference type="EnsemblPlants" id="Ma11_t20480.1">
    <property type="protein sequence ID" value="Ma11_p20480.1"/>
    <property type="gene ID" value="Ma11_g20480"/>
</dbReference>
<dbReference type="Proteomes" id="UP000012960">
    <property type="component" value="Unplaced"/>
</dbReference>
<proteinExistence type="predicted"/>